<reference evidence="2" key="1">
    <citation type="journal article" date="2014" name="Int. J. Syst. Evol. Microbiol.">
        <title>Complete genome sequence of Corynebacterium casei LMG S-19264T (=DSM 44701T), isolated from a smear-ripened cheese.</title>
        <authorList>
            <consortium name="US DOE Joint Genome Institute (JGI-PGF)"/>
            <person name="Walter F."/>
            <person name="Albersmeier A."/>
            <person name="Kalinowski J."/>
            <person name="Ruckert C."/>
        </authorList>
    </citation>
    <scope>NUCLEOTIDE SEQUENCE</scope>
    <source>
        <strain evidence="2">CCM 7897</strain>
    </source>
</reference>
<organism evidence="2 3">
    <name type="scientific">Azorhizobium oxalatiphilum</name>
    <dbReference type="NCBI Taxonomy" id="980631"/>
    <lineage>
        <taxon>Bacteria</taxon>
        <taxon>Pseudomonadati</taxon>
        <taxon>Pseudomonadota</taxon>
        <taxon>Alphaproteobacteria</taxon>
        <taxon>Hyphomicrobiales</taxon>
        <taxon>Xanthobacteraceae</taxon>
        <taxon>Azorhizobium</taxon>
    </lineage>
</organism>
<dbReference type="SUPFAM" id="SSF53756">
    <property type="entry name" value="UDP-Glycosyltransferase/glycogen phosphorylase"/>
    <property type="match status" value="1"/>
</dbReference>
<reference evidence="2" key="2">
    <citation type="submission" date="2020-09" db="EMBL/GenBank/DDBJ databases">
        <authorList>
            <person name="Sun Q."/>
            <person name="Sedlacek I."/>
        </authorList>
    </citation>
    <scope>NUCLEOTIDE SEQUENCE</scope>
    <source>
        <strain evidence="2">CCM 7897</strain>
    </source>
</reference>
<sequence length="321" mass="34819">MRIVTNWPAVPEHWRASDGKSGVRVLARTAAEMRAAAEPKDSVCLVNCDPELTMGMALANLWPPARRPLVVSDIVLRRPTTSKAKLLHPFKRALISRADLYLNLFSDVRGLTEVFGIPPERCAFVPFKVNINAAEVAAAETAEDYVLCFGRSLRDFDTFFAAMEQLDLPGAIARVNPADLQAHGARFTRTLDQLPRNVAQLDDDGSQMAQVRMLARAKLVVIPVLKSSIVASGISTALNAMRLGKCVIGSEGPGMSDIFTDEVLTAPPEDPAALAAVIRRAWTDDALRTRTAEKGLAYAIVQGGEKELAQRMVDAVAARFG</sequence>
<dbReference type="EMBL" id="BMCT01000006">
    <property type="protein sequence ID" value="GGF76003.1"/>
    <property type="molecule type" value="Genomic_DNA"/>
</dbReference>
<comment type="caution">
    <text evidence="2">The sequence shown here is derived from an EMBL/GenBank/DDBJ whole genome shotgun (WGS) entry which is preliminary data.</text>
</comment>
<dbReference type="AlphaFoldDB" id="A0A917C8P0"/>
<evidence type="ECO:0000259" key="1">
    <source>
        <dbReference type="Pfam" id="PF00534"/>
    </source>
</evidence>
<keyword evidence="3" id="KW-1185">Reference proteome</keyword>
<feature type="domain" description="Glycosyl transferase family 1" evidence="1">
    <location>
        <begin position="212"/>
        <end position="295"/>
    </location>
</feature>
<evidence type="ECO:0000313" key="2">
    <source>
        <dbReference type="EMBL" id="GGF76003.1"/>
    </source>
</evidence>
<accession>A0A917C8P0</accession>
<dbReference type="Proteomes" id="UP000606044">
    <property type="component" value="Unassembled WGS sequence"/>
</dbReference>
<proteinExistence type="predicted"/>
<dbReference type="InterPro" id="IPR001296">
    <property type="entry name" value="Glyco_trans_1"/>
</dbReference>
<gene>
    <name evidence="2" type="ORF">GCM10007301_39990</name>
</gene>
<dbReference type="GO" id="GO:0016757">
    <property type="term" value="F:glycosyltransferase activity"/>
    <property type="evidence" value="ECO:0007669"/>
    <property type="project" value="InterPro"/>
</dbReference>
<dbReference type="Gene3D" id="3.40.50.2000">
    <property type="entry name" value="Glycogen Phosphorylase B"/>
    <property type="match status" value="1"/>
</dbReference>
<dbReference type="RefSeq" id="WP_188581862.1">
    <property type="nucleotide sequence ID" value="NZ_BMCT01000006.1"/>
</dbReference>
<protein>
    <recommendedName>
        <fullName evidence="1">Glycosyl transferase family 1 domain-containing protein</fullName>
    </recommendedName>
</protein>
<name>A0A917C8P0_9HYPH</name>
<dbReference type="Pfam" id="PF00534">
    <property type="entry name" value="Glycos_transf_1"/>
    <property type="match status" value="1"/>
</dbReference>
<evidence type="ECO:0000313" key="3">
    <source>
        <dbReference type="Proteomes" id="UP000606044"/>
    </source>
</evidence>